<feature type="region of interest" description="Disordered" evidence="1">
    <location>
        <begin position="20"/>
        <end position="98"/>
    </location>
</feature>
<sequence length="98" mass="9745">MKLSHFLLAAGLCSFTAASAQTTPAAAGTAPGPRGSTTASPSAVPSGVLPPASDPKGAVSPSEVFTAGAPTGTTSDRRAMKRKTHKSSMGKGKMKTKM</sequence>
<comment type="caution">
    <text evidence="3">The sequence shown here is derived from an EMBL/GenBank/DDBJ whole genome shotgun (WGS) entry which is preliminary data.</text>
</comment>
<protein>
    <submittedName>
        <fullName evidence="3">Uncharacterized protein</fullName>
    </submittedName>
</protein>
<feature type="signal peptide" evidence="2">
    <location>
        <begin position="1"/>
        <end position="20"/>
    </location>
</feature>
<accession>A0ABP8QGR1</accession>
<proteinExistence type="predicted"/>
<dbReference type="Proteomes" id="UP001501243">
    <property type="component" value="Unassembled WGS sequence"/>
</dbReference>
<feature type="compositionally biased region" description="Basic residues" evidence="1">
    <location>
        <begin position="79"/>
        <end position="98"/>
    </location>
</feature>
<feature type="chain" id="PRO_5045040334" evidence="2">
    <location>
        <begin position="21"/>
        <end position="98"/>
    </location>
</feature>
<reference evidence="4" key="1">
    <citation type="journal article" date="2019" name="Int. J. Syst. Evol. Microbiol.">
        <title>The Global Catalogue of Microorganisms (GCM) 10K type strain sequencing project: providing services to taxonomists for standard genome sequencing and annotation.</title>
        <authorList>
            <consortium name="The Broad Institute Genomics Platform"/>
            <consortium name="The Broad Institute Genome Sequencing Center for Infectious Disease"/>
            <person name="Wu L."/>
            <person name="Ma J."/>
        </authorList>
    </citation>
    <scope>NUCLEOTIDE SEQUENCE [LARGE SCALE GENOMIC DNA]</scope>
    <source>
        <strain evidence="4">JCM 17841</strain>
    </source>
</reference>
<keyword evidence="4" id="KW-1185">Reference proteome</keyword>
<evidence type="ECO:0000313" key="3">
    <source>
        <dbReference type="EMBL" id="GAA4502194.1"/>
    </source>
</evidence>
<name>A0ABP8QGR1_9BACT</name>
<dbReference type="RefSeq" id="WP_208130071.1">
    <property type="nucleotide sequence ID" value="NZ_BAABGQ010000006.1"/>
</dbReference>
<evidence type="ECO:0000256" key="1">
    <source>
        <dbReference type="SAM" id="MobiDB-lite"/>
    </source>
</evidence>
<evidence type="ECO:0000256" key="2">
    <source>
        <dbReference type="SAM" id="SignalP"/>
    </source>
</evidence>
<organism evidence="3 4">
    <name type="scientific">Hymenobacter ginsengisoli</name>
    <dbReference type="NCBI Taxonomy" id="1051626"/>
    <lineage>
        <taxon>Bacteria</taxon>
        <taxon>Pseudomonadati</taxon>
        <taxon>Bacteroidota</taxon>
        <taxon>Cytophagia</taxon>
        <taxon>Cytophagales</taxon>
        <taxon>Hymenobacteraceae</taxon>
        <taxon>Hymenobacter</taxon>
    </lineage>
</organism>
<dbReference type="EMBL" id="BAABGQ010000006">
    <property type="protein sequence ID" value="GAA4502194.1"/>
    <property type="molecule type" value="Genomic_DNA"/>
</dbReference>
<gene>
    <name evidence="3" type="ORF">GCM10023172_25210</name>
</gene>
<feature type="compositionally biased region" description="Low complexity" evidence="1">
    <location>
        <begin position="20"/>
        <end position="39"/>
    </location>
</feature>
<keyword evidence="2" id="KW-0732">Signal</keyword>
<evidence type="ECO:0000313" key="4">
    <source>
        <dbReference type="Proteomes" id="UP001501243"/>
    </source>
</evidence>